<dbReference type="Proteomes" id="UP000776651">
    <property type="component" value="Unassembled WGS sequence"/>
</dbReference>
<dbReference type="Gene3D" id="1.10.357.10">
    <property type="entry name" value="Tetracycline Repressor, domain 2"/>
    <property type="match status" value="1"/>
</dbReference>
<gene>
    <name evidence="5" type="ORF">K3177_14120</name>
</gene>
<evidence type="ECO:0000256" key="3">
    <source>
        <dbReference type="SAM" id="MobiDB-lite"/>
    </source>
</evidence>
<dbReference type="EMBL" id="JAIGNQ010000004">
    <property type="protein sequence ID" value="MBX7489653.1"/>
    <property type="molecule type" value="Genomic_DNA"/>
</dbReference>
<dbReference type="PANTHER" id="PTHR30055">
    <property type="entry name" value="HTH-TYPE TRANSCRIPTIONAL REGULATOR RUTR"/>
    <property type="match status" value="1"/>
</dbReference>
<evidence type="ECO:0000256" key="2">
    <source>
        <dbReference type="PROSITE-ProRule" id="PRU00335"/>
    </source>
</evidence>
<dbReference type="Pfam" id="PF00440">
    <property type="entry name" value="TetR_N"/>
    <property type="match status" value="1"/>
</dbReference>
<feature type="DNA-binding region" description="H-T-H motif" evidence="2">
    <location>
        <begin position="115"/>
        <end position="134"/>
    </location>
</feature>
<evidence type="ECO:0000256" key="1">
    <source>
        <dbReference type="ARBA" id="ARBA00023125"/>
    </source>
</evidence>
<feature type="compositionally biased region" description="Polar residues" evidence="3">
    <location>
        <begin position="78"/>
        <end position="88"/>
    </location>
</feature>
<proteinExistence type="predicted"/>
<name>A0ABS7JII9_9SPHN</name>
<sequence>MEVTRAELFNSVWSEPLGNVASRYGLTGNGLAKICDRLAIPRPPRSHWTRSVEARDAQPPLPPAPLGLSETFALGSRQPRQSPGTRTRMSAEARRQQLLDAAGKIAVRNGISAVTMRSVASSVGISETQVHNCFGGRTDLLAALARREIDAQESHRRRNISRGSSHHTRVMLSTIGYLHEAHRRGPLMQMLLHLPEVREALKHERASKGEAAREPILKQLVASGSMDLASAKASTAALTAVSLKAGGIVASRRAPFATVEAICLHIVMAGTESDERIASGKAG</sequence>
<evidence type="ECO:0000313" key="6">
    <source>
        <dbReference type="Proteomes" id="UP000776651"/>
    </source>
</evidence>
<reference evidence="5 6" key="1">
    <citation type="submission" date="2021-08" db="EMBL/GenBank/DDBJ databases">
        <title>Comparative Genomics Analysis of the Genus Qipengyuania Reveals Extensive Genetic Diversity and Metabolic Versatility, Including the Description of Fifteen Novel Species.</title>
        <authorList>
            <person name="Liu Y."/>
        </authorList>
    </citation>
    <scope>NUCLEOTIDE SEQUENCE [LARGE SCALE GENOMIC DNA]</scope>
    <source>
        <strain evidence="5 6">GH25</strain>
    </source>
</reference>
<dbReference type="InterPro" id="IPR050109">
    <property type="entry name" value="HTH-type_TetR-like_transc_reg"/>
</dbReference>
<feature type="region of interest" description="Disordered" evidence="3">
    <location>
        <begin position="46"/>
        <end position="89"/>
    </location>
</feature>
<dbReference type="PROSITE" id="PS50977">
    <property type="entry name" value="HTH_TETR_2"/>
    <property type="match status" value="1"/>
</dbReference>
<feature type="domain" description="HTH tetR-type" evidence="4">
    <location>
        <begin position="92"/>
        <end position="152"/>
    </location>
</feature>
<keyword evidence="1 2" id="KW-0238">DNA-binding</keyword>
<dbReference type="InterPro" id="IPR009057">
    <property type="entry name" value="Homeodomain-like_sf"/>
</dbReference>
<accession>A0ABS7JII9</accession>
<keyword evidence="6" id="KW-1185">Reference proteome</keyword>
<organism evidence="5 6">
    <name type="scientific">Qipengyuania pacifica</name>
    <dbReference type="NCBI Taxonomy" id="2860199"/>
    <lineage>
        <taxon>Bacteria</taxon>
        <taxon>Pseudomonadati</taxon>
        <taxon>Pseudomonadota</taxon>
        <taxon>Alphaproteobacteria</taxon>
        <taxon>Sphingomonadales</taxon>
        <taxon>Erythrobacteraceae</taxon>
        <taxon>Qipengyuania</taxon>
    </lineage>
</organism>
<dbReference type="RefSeq" id="WP_221598747.1">
    <property type="nucleotide sequence ID" value="NZ_JAIGNQ010000004.1"/>
</dbReference>
<comment type="caution">
    <text evidence="5">The sequence shown here is derived from an EMBL/GenBank/DDBJ whole genome shotgun (WGS) entry which is preliminary data.</text>
</comment>
<dbReference type="InterPro" id="IPR001647">
    <property type="entry name" value="HTH_TetR"/>
</dbReference>
<dbReference type="SUPFAM" id="SSF46689">
    <property type="entry name" value="Homeodomain-like"/>
    <property type="match status" value="1"/>
</dbReference>
<protein>
    <submittedName>
        <fullName evidence="5">TetR/AcrR family transcriptional regulator</fullName>
    </submittedName>
</protein>
<evidence type="ECO:0000313" key="5">
    <source>
        <dbReference type="EMBL" id="MBX7489653.1"/>
    </source>
</evidence>
<dbReference type="PANTHER" id="PTHR30055:SF223">
    <property type="entry name" value="HTH-TYPE TRANSCRIPTIONAL REGULATOR UIDR"/>
    <property type="match status" value="1"/>
</dbReference>
<evidence type="ECO:0000259" key="4">
    <source>
        <dbReference type="PROSITE" id="PS50977"/>
    </source>
</evidence>